<dbReference type="Proteomes" id="UP000036681">
    <property type="component" value="Unplaced"/>
</dbReference>
<accession>A0A9J2Q8K8</accession>
<dbReference type="WBParaSite" id="ALUE_0001858801-mRNA-1">
    <property type="protein sequence ID" value="ALUE_0001858801-mRNA-1"/>
    <property type="gene ID" value="ALUE_0001858801"/>
</dbReference>
<organism evidence="1 2">
    <name type="scientific">Ascaris lumbricoides</name>
    <name type="common">Giant roundworm</name>
    <dbReference type="NCBI Taxonomy" id="6252"/>
    <lineage>
        <taxon>Eukaryota</taxon>
        <taxon>Metazoa</taxon>
        <taxon>Ecdysozoa</taxon>
        <taxon>Nematoda</taxon>
        <taxon>Chromadorea</taxon>
        <taxon>Rhabditida</taxon>
        <taxon>Spirurina</taxon>
        <taxon>Ascaridomorpha</taxon>
        <taxon>Ascaridoidea</taxon>
        <taxon>Ascarididae</taxon>
        <taxon>Ascaris</taxon>
    </lineage>
</organism>
<keyword evidence="1" id="KW-1185">Reference proteome</keyword>
<dbReference type="AlphaFoldDB" id="A0A9J2Q8K8"/>
<name>A0A9J2Q8K8_ASCLU</name>
<sequence>MITSNIGNIKSKRNCYPQNSESIRKVSKVRTDWLAAATMQATMTSLQRMLTQAVGCG</sequence>
<reference evidence="2" key="1">
    <citation type="submission" date="2023-03" db="UniProtKB">
        <authorList>
            <consortium name="WormBaseParasite"/>
        </authorList>
    </citation>
    <scope>IDENTIFICATION</scope>
</reference>
<evidence type="ECO:0000313" key="2">
    <source>
        <dbReference type="WBParaSite" id="ALUE_0001858801-mRNA-1"/>
    </source>
</evidence>
<proteinExistence type="predicted"/>
<evidence type="ECO:0000313" key="1">
    <source>
        <dbReference type="Proteomes" id="UP000036681"/>
    </source>
</evidence>
<protein>
    <submittedName>
        <fullName evidence="2">Uncharacterized protein</fullName>
    </submittedName>
</protein>